<feature type="chain" id="PRO_5008501961" evidence="1">
    <location>
        <begin position="20"/>
        <end position="128"/>
    </location>
</feature>
<evidence type="ECO:0000313" key="2">
    <source>
        <dbReference type="EMBL" id="SAL57757.1"/>
    </source>
</evidence>
<feature type="signal peptide" evidence="1">
    <location>
        <begin position="1"/>
        <end position="19"/>
    </location>
</feature>
<name>A0A158IMM0_9BURK</name>
<dbReference type="EMBL" id="FCOK02000055">
    <property type="protein sequence ID" value="SAL57757.1"/>
    <property type="molecule type" value="Genomic_DNA"/>
</dbReference>
<keyword evidence="1" id="KW-0732">Signal</keyword>
<dbReference type="AlphaFoldDB" id="A0A158IMM0"/>
<organism evidence="2 3">
    <name type="scientific">Caballeronia udeis</name>
    <dbReference type="NCBI Taxonomy" id="1232866"/>
    <lineage>
        <taxon>Bacteria</taxon>
        <taxon>Pseudomonadati</taxon>
        <taxon>Pseudomonadota</taxon>
        <taxon>Betaproteobacteria</taxon>
        <taxon>Burkholderiales</taxon>
        <taxon>Burkholderiaceae</taxon>
        <taxon>Caballeronia</taxon>
    </lineage>
</organism>
<reference evidence="2 3" key="1">
    <citation type="submission" date="2016-01" db="EMBL/GenBank/DDBJ databases">
        <authorList>
            <person name="Oliw E.H."/>
        </authorList>
    </citation>
    <scope>NUCLEOTIDE SEQUENCE [LARGE SCALE GENOMIC DNA]</scope>
    <source>
        <strain evidence="2">LMG 27134</strain>
    </source>
</reference>
<evidence type="ECO:0000256" key="1">
    <source>
        <dbReference type="SAM" id="SignalP"/>
    </source>
</evidence>
<sequence>MFKSACLIVLCAVARTALAGDFTVPVTMTSETQLGEAAELQFDPGTGKVGKLLILGDNMAGAQTERKFTYDVSGADRKTARGATVVVSFDDKQSLEISCDPMADNCISSGFVTENGSTFSISWTITNH</sequence>
<proteinExistence type="predicted"/>
<gene>
    <name evidence="2" type="ORF">AWB69_06275</name>
</gene>
<dbReference type="Proteomes" id="UP000054683">
    <property type="component" value="Unassembled WGS sequence"/>
</dbReference>
<protein>
    <submittedName>
        <fullName evidence="2">Uncharacterized protein</fullName>
    </submittedName>
</protein>
<accession>A0A158IMM0</accession>
<evidence type="ECO:0000313" key="3">
    <source>
        <dbReference type="Proteomes" id="UP000054683"/>
    </source>
</evidence>